<proteinExistence type="predicted"/>
<sequence length="241" mass="26230">LNRINQTLTGYHNGIVIGTAGSTTMGSSSVNIDANNHFYIGAYNNSAGTGTQADAYLDGEISEVLIFDHYLTSSQIQKINLYLSQKWGMEDMVDSDGDGVEDSMDCDPLDPTSSAATTEFWPDNDGDGLGNQGSNANHGVILGTTDWVPVGESYGIEFGSDGRIELGQLEGINSEEGTVSIRATMDDWHTGGDRWLFSVGIPYPQNDAWYLSLHAGVGIHFRWDAQGDHGYWYIRDNQNMG</sequence>
<dbReference type="SUPFAM" id="SSF49899">
    <property type="entry name" value="Concanavalin A-like lectins/glucanases"/>
    <property type="match status" value="1"/>
</dbReference>
<reference evidence="1" key="1">
    <citation type="submission" date="2018-05" db="EMBL/GenBank/DDBJ databases">
        <authorList>
            <person name="Lanie J.A."/>
            <person name="Ng W.-L."/>
            <person name="Kazmierczak K.M."/>
            <person name="Andrzejewski T.M."/>
            <person name="Davidsen T.M."/>
            <person name="Wayne K.J."/>
            <person name="Tettelin H."/>
            <person name="Glass J.I."/>
            <person name="Rusch D."/>
            <person name="Podicherti R."/>
            <person name="Tsui H.-C.T."/>
            <person name="Winkler M.E."/>
        </authorList>
    </citation>
    <scope>NUCLEOTIDE SEQUENCE</scope>
</reference>
<accession>A0A383CDN4</accession>
<dbReference type="EMBL" id="UINC01207880">
    <property type="protein sequence ID" value="SVE30169.1"/>
    <property type="molecule type" value="Genomic_DNA"/>
</dbReference>
<evidence type="ECO:0000313" key="1">
    <source>
        <dbReference type="EMBL" id="SVE30169.1"/>
    </source>
</evidence>
<organism evidence="1">
    <name type="scientific">marine metagenome</name>
    <dbReference type="NCBI Taxonomy" id="408172"/>
    <lineage>
        <taxon>unclassified sequences</taxon>
        <taxon>metagenomes</taxon>
        <taxon>ecological metagenomes</taxon>
    </lineage>
</organism>
<gene>
    <name evidence="1" type="ORF">METZ01_LOCUS483023</name>
</gene>
<name>A0A383CDN4_9ZZZZ</name>
<feature type="non-terminal residue" evidence="1">
    <location>
        <position position="1"/>
    </location>
</feature>
<dbReference type="InterPro" id="IPR013320">
    <property type="entry name" value="ConA-like_dom_sf"/>
</dbReference>
<dbReference type="Gene3D" id="2.60.120.200">
    <property type="match status" value="1"/>
</dbReference>
<feature type="non-terminal residue" evidence="1">
    <location>
        <position position="241"/>
    </location>
</feature>
<protein>
    <submittedName>
        <fullName evidence="1">Uncharacterized protein</fullName>
    </submittedName>
</protein>
<dbReference type="AlphaFoldDB" id="A0A383CDN4"/>